<dbReference type="EMBL" id="JAGFNK010000069">
    <property type="protein sequence ID" value="KAI9509186.1"/>
    <property type="molecule type" value="Genomic_DNA"/>
</dbReference>
<evidence type="ECO:0000313" key="2">
    <source>
        <dbReference type="Proteomes" id="UP001207468"/>
    </source>
</evidence>
<sequence length="634" mass="71243">MLSSRARLYHISRLYHTSMIAHPRPLRSARSSSSPPEGYKVDPKQGTMLQYQASLPHLPVPPLSSTLAKYLETIRPHLTPAEYARSESAVRAFGASPYAAELQRRLEERASGTVNWLADWWNETAYMSYRDPVVVNVSYFYVHVADPAIRDAPRRAATLLKAMLPFRALVESAQLEPEKVRGAPLCMDSYKSLFHASRYPAIPKDTAQKFDPATHNHVIFIRNNRFFEVPLAHADGTELSAADLETSVAEVIRQADTHKGIPFGALTSENRDTWTHGRQRLIEASPANEAALKRIESAMIVVALDNSKPTSRDDLSWGAWVGDGRNRWYDKHQLIVWDNGRSGFLGEHSCMDGTPTLRMNEFVLGSLEAKKIDLGHPSPNTKLKPPKEIILTPNDAVLADIQEAEKNFDKLVGAHDLHVLHYDGYGKDFIKRFKTSPDAWAQLVKQLAFHKLKGRPGVTYESAQTRKFQRGRTEVIRAASSQSKAWVDAMVDPKATDAQRAALFRTAVARHAQYAAWAADGQGVDRHLFGLRKMMREGEAMPEIYQDLAYSRTSHWELSTSQLSSKYLDGWGYGEVVPDGYGLSYSIGDDHIRWTITSLKLGTDKFKACLAEAARETQQMMERARTVEDIKTKL</sequence>
<keyword evidence="1" id="KW-0808">Transferase</keyword>
<name>A0ACC0UC24_9AGAM</name>
<keyword evidence="1" id="KW-0012">Acyltransferase</keyword>
<protein>
    <submittedName>
        <fullName evidence="1">Acyltransferase ChoActase/COT/CPT</fullName>
    </submittedName>
</protein>
<comment type="caution">
    <text evidence="1">The sequence shown here is derived from an EMBL/GenBank/DDBJ whole genome shotgun (WGS) entry which is preliminary data.</text>
</comment>
<accession>A0ACC0UC24</accession>
<gene>
    <name evidence="1" type="ORF">F5148DRAFT_784827</name>
</gene>
<reference evidence="1" key="1">
    <citation type="submission" date="2021-03" db="EMBL/GenBank/DDBJ databases">
        <title>Evolutionary priming and transition to the ectomycorrhizal habit in an iconic lineage of mushroom-forming fungi: is preadaptation a requirement?</title>
        <authorList>
            <consortium name="DOE Joint Genome Institute"/>
            <person name="Looney B.P."/>
            <person name="Miyauchi S."/>
            <person name="Morin E."/>
            <person name="Drula E."/>
            <person name="Courty P.E."/>
            <person name="Chicoki N."/>
            <person name="Fauchery L."/>
            <person name="Kohler A."/>
            <person name="Kuo A."/>
            <person name="LaButti K."/>
            <person name="Pangilinan J."/>
            <person name="Lipzen A."/>
            <person name="Riley R."/>
            <person name="Andreopoulos W."/>
            <person name="He G."/>
            <person name="Johnson J."/>
            <person name="Barry K.W."/>
            <person name="Grigoriev I.V."/>
            <person name="Nagy L."/>
            <person name="Hibbett D."/>
            <person name="Henrissat B."/>
            <person name="Matheny P.B."/>
            <person name="Labbe J."/>
            <person name="Martin A.F."/>
        </authorList>
    </citation>
    <scope>NUCLEOTIDE SEQUENCE</scope>
    <source>
        <strain evidence="1">BPL698</strain>
    </source>
</reference>
<proteinExistence type="predicted"/>
<organism evidence="1 2">
    <name type="scientific">Russula earlei</name>
    <dbReference type="NCBI Taxonomy" id="71964"/>
    <lineage>
        <taxon>Eukaryota</taxon>
        <taxon>Fungi</taxon>
        <taxon>Dikarya</taxon>
        <taxon>Basidiomycota</taxon>
        <taxon>Agaricomycotina</taxon>
        <taxon>Agaricomycetes</taxon>
        <taxon>Russulales</taxon>
        <taxon>Russulaceae</taxon>
        <taxon>Russula</taxon>
    </lineage>
</organism>
<evidence type="ECO:0000313" key="1">
    <source>
        <dbReference type="EMBL" id="KAI9509186.1"/>
    </source>
</evidence>
<keyword evidence="2" id="KW-1185">Reference proteome</keyword>
<dbReference type="Proteomes" id="UP001207468">
    <property type="component" value="Unassembled WGS sequence"/>
</dbReference>